<feature type="region of interest" description="Disordered" evidence="3">
    <location>
        <begin position="1"/>
        <end position="24"/>
    </location>
</feature>
<dbReference type="Pfam" id="PF00501">
    <property type="entry name" value="AMP-binding"/>
    <property type="match status" value="1"/>
</dbReference>
<evidence type="ECO:0000256" key="1">
    <source>
        <dbReference type="ARBA" id="ARBA00022450"/>
    </source>
</evidence>
<organism evidence="5 6">
    <name type="scientific">Phialocephala subalpina</name>
    <dbReference type="NCBI Taxonomy" id="576137"/>
    <lineage>
        <taxon>Eukaryota</taxon>
        <taxon>Fungi</taxon>
        <taxon>Dikarya</taxon>
        <taxon>Ascomycota</taxon>
        <taxon>Pezizomycotina</taxon>
        <taxon>Leotiomycetes</taxon>
        <taxon>Helotiales</taxon>
        <taxon>Mollisiaceae</taxon>
        <taxon>Phialocephala</taxon>
        <taxon>Phialocephala fortinii species complex</taxon>
    </lineage>
</organism>
<dbReference type="PROSITE" id="PS00455">
    <property type="entry name" value="AMP_BINDING"/>
    <property type="match status" value="1"/>
</dbReference>
<gene>
    <name evidence="5" type="ORF">PAC_00152</name>
</gene>
<evidence type="ECO:0000259" key="4">
    <source>
        <dbReference type="Pfam" id="PF00501"/>
    </source>
</evidence>
<dbReference type="PANTHER" id="PTHR43439">
    <property type="entry name" value="PHENYLACETATE-COENZYME A LIGASE"/>
    <property type="match status" value="1"/>
</dbReference>
<dbReference type="InterPro" id="IPR042099">
    <property type="entry name" value="ANL_N_sf"/>
</dbReference>
<keyword evidence="6" id="KW-1185">Reference proteome</keyword>
<reference evidence="5 6" key="1">
    <citation type="submission" date="2016-03" db="EMBL/GenBank/DDBJ databases">
        <authorList>
            <person name="Ploux O."/>
        </authorList>
    </citation>
    <scope>NUCLEOTIDE SEQUENCE [LARGE SCALE GENOMIC DNA]</scope>
    <source>
        <strain evidence="5 6">UAMH 11012</strain>
    </source>
</reference>
<dbReference type="AlphaFoldDB" id="A0A1L7WBX9"/>
<name>A0A1L7WBX9_9HELO</name>
<evidence type="ECO:0000313" key="5">
    <source>
        <dbReference type="EMBL" id="CZR50280.1"/>
    </source>
</evidence>
<accession>A0A1L7WBX9</accession>
<dbReference type="InterPro" id="IPR051414">
    <property type="entry name" value="Adenylate-forming_Reductase"/>
</dbReference>
<dbReference type="Pfam" id="PF23562">
    <property type="entry name" value="AMP-binding_C_3"/>
    <property type="match status" value="1"/>
</dbReference>
<evidence type="ECO:0000256" key="3">
    <source>
        <dbReference type="SAM" id="MobiDB-lite"/>
    </source>
</evidence>
<keyword evidence="2" id="KW-0597">Phosphoprotein</keyword>
<dbReference type="InterPro" id="IPR000873">
    <property type="entry name" value="AMP-dep_synth/lig_dom"/>
</dbReference>
<dbReference type="Gene3D" id="3.40.50.12780">
    <property type="entry name" value="N-terminal domain of ligase-like"/>
    <property type="match status" value="1"/>
</dbReference>
<evidence type="ECO:0000313" key="6">
    <source>
        <dbReference type="Proteomes" id="UP000184330"/>
    </source>
</evidence>
<dbReference type="Proteomes" id="UP000184330">
    <property type="component" value="Unassembled WGS sequence"/>
</dbReference>
<dbReference type="STRING" id="576137.A0A1L7WBX9"/>
<keyword evidence="1" id="KW-0596">Phosphopantetheine</keyword>
<evidence type="ECO:0000256" key="2">
    <source>
        <dbReference type="ARBA" id="ARBA00022553"/>
    </source>
</evidence>
<sequence length="572" mass="63971">MGSISFTDLSLEGQQTVPRPRTTKNYGQRLLPQVIDETALENPSLVIGLTAKSSTTGETPYEFIPLTVSQFADAVNHMSHWLDGILGKDSKQVIGFVGLQDFRYPILEVAAIKTGNMLLLPSPRNALSNTLHLLSTTSCSTIFYPGAGSPIETHVKALQHQLGSDKLQLHPIPSLEEMISTKAEHYEYNKTYEEAKKDVVLILHTSGSTGAPKPIRLNNAYLKRADSEHLTPVIEGRVHADLRNLKSPLYNGSPFFHLSGIAVAFRALFAGIAVVIAPPEVPATPKVACDIARSIELKTVVAAPHVVDSLFAEHGEELKRHFQKLEHAIWFGGTLAHTTGDWIIENLPHVHLWQFYGSTEMAWFPMLVAPKTHWSYMEFHPSLGPHLEPHDPSSDLHELVVRPHANSSHSWATPIFDIFPEHNEWRSRDLFKRCQDPGFENLWKFESRVDDIIILNNALKVNPLHVEVRLQSHPVLKGAMVFGEGRVKCGILLEPKEGVQKEILLRKVWKDIERANADVPEHARVEKHLVVVADEEKPFVRASKGTIVRAATGKLYEREIEEVYGRAVEVEA</sequence>
<dbReference type="PANTHER" id="PTHR43439:SF2">
    <property type="entry name" value="ENZYME, PUTATIVE (JCVI)-RELATED"/>
    <property type="match status" value="1"/>
</dbReference>
<feature type="domain" description="AMP-dependent synthetase/ligase" evidence="4">
    <location>
        <begin position="65"/>
        <end position="366"/>
    </location>
</feature>
<protein>
    <submittedName>
        <fullName evidence="5">Related to nonribosomal peptide synthetase MxcG</fullName>
    </submittedName>
</protein>
<dbReference type="InterPro" id="IPR020845">
    <property type="entry name" value="AMP-binding_CS"/>
</dbReference>
<feature type="compositionally biased region" description="Polar residues" evidence="3">
    <location>
        <begin position="1"/>
        <end position="17"/>
    </location>
</feature>
<dbReference type="OrthoDB" id="429813at2759"/>
<dbReference type="EMBL" id="FJOG01000001">
    <property type="protein sequence ID" value="CZR50280.1"/>
    <property type="molecule type" value="Genomic_DNA"/>
</dbReference>
<proteinExistence type="predicted"/>
<dbReference type="SUPFAM" id="SSF56801">
    <property type="entry name" value="Acetyl-CoA synthetase-like"/>
    <property type="match status" value="1"/>
</dbReference>